<reference evidence="5 6" key="1">
    <citation type="submission" date="2017-03" db="EMBL/GenBank/DDBJ databases">
        <authorList>
            <person name="Afonso C.L."/>
            <person name="Miller P.J."/>
            <person name="Scott M.A."/>
            <person name="Spackman E."/>
            <person name="Goraichik I."/>
            <person name="Dimitrov K.M."/>
            <person name="Suarez D.L."/>
            <person name="Swayne D.E."/>
        </authorList>
    </citation>
    <scope>NUCLEOTIDE SEQUENCE [LARGE SCALE GENOMIC DNA]</scope>
    <source>
        <strain evidence="5 6">CECT 7023</strain>
    </source>
</reference>
<dbReference type="SMART" id="SM00935">
    <property type="entry name" value="OmpH"/>
    <property type="match status" value="1"/>
</dbReference>
<dbReference type="PANTHER" id="PTHR35089:SF1">
    <property type="entry name" value="CHAPERONE PROTEIN SKP"/>
    <property type="match status" value="1"/>
</dbReference>
<evidence type="ECO:0000256" key="3">
    <source>
        <dbReference type="SAM" id="MobiDB-lite"/>
    </source>
</evidence>
<dbReference type="GO" id="GO:0050821">
    <property type="term" value="P:protein stabilization"/>
    <property type="evidence" value="ECO:0007669"/>
    <property type="project" value="TreeGrafter"/>
</dbReference>
<dbReference type="RefSeq" id="WP_143535405.1">
    <property type="nucleotide sequence ID" value="NZ_FWFZ01000001.1"/>
</dbReference>
<gene>
    <name evidence="5" type="ORF">ROA7023_00196</name>
</gene>
<keyword evidence="6" id="KW-1185">Reference proteome</keyword>
<dbReference type="SUPFAM" id="SSF111384">
    <property type="entry name" value="OmpH-like"/>
    <property type="match status" value="1"/>
</dbReference>
<dbReference type="InterPro" id="IPR005632">
    <property type="entry name" value="Chaperone_Skp"/>
</dbReference>
<dbReference type="Gene3D" id="3.30.910.20">
    <property type="entry name" value="Skp domain"/>
    <property type="match status" value="1"/>
</dbReference>
<sequence length="241" mass="25643">MCIVRALVQAAVLLAAALLHPGGVAAQDVQFPVQDPEVVRSPVLTIDPDLLFSESMFGQRIAADIQSETEALAAENRRIADQLEAEEKALTEARASMEPEEFRAKAAEFDTRVQDIRRAQDAKERDIGTRVQEAQEAFLNVVRPILGRLMIERGAAVILDRRTVVLGVGAVDITETAITRIDAEMGDGPGLRVLENDPGGEGTPPPGADPTPGVDDTTPPGTELMPPGDDTAPPGDAQAPE</sequence>
<evidence type="ECO:0000313" key="6">
    <source>
        <dbReference type="Proteomes" id="UP000193900"/>
    </source>
</evidence>
<dbReference type="GO" id="GO:0005829">
    <property type="term" value="C:cytosol"/>
    <property type="evidence" value="ECO:0007669"/>
    <property type="project" value="TreeGrafter"/>
</dbReference>
<dbReference type="AlphaFoldDB" id="A0A1Y5RE62"/>
<accession>A0A1Y5RE62</accession>
<dbReference type="OrthoDB" id="7868372at2"/>
<evidence type="ECO:0000313" key="5">
    <source>
        <dbReference type="EMBL" id="SLN15447.1"/>
    </source>
</evidence>
<dbReference type="PANTHER" id="PTHR35089">
    <property type="entry name" value="CHAPERONE PROTEIN SKP"/>
    <property type="match status" value="1"/>
</dbReference>
<organism evidence="5 6">
    <name type="scientific">Roseisalinus antarcticus</name>
    <dbReference type="NCBI Taxonomy" id="254357"/>
    <lineage>
        <taxon>Bacteria</taxon>
        <taxon>Pseudomonadati</taxon>
        <taxon>Pseudomonadota</taxon>
        <taxon>Alphaproteobacteria</taxon>
        <taxon>Rhodobacterales</taxon>
        <taxon>Roseobacteraceae</taxon>
        <taxon>Roseisalinus</taxon>
    </lineage>
</organism>
<dbReference type="GO" id="GO:0051082">
    <property type="term" value="F:unfolded protein binding"/>
    <property type="evidence" value="ECO:0007669"/>
    <property type="project" value="InterPro"/>
</dbReference>
<dbReference type="InterPro" id="IPR024930">
    <property type="entry name" value="Skp_dom_sf"/>
</dbReference>
<feature type="compositionally biased region" description="Low complexity" evidence="3">
    <location>
        <begin position="210"/>
        <end position="241"/>
    </location>
</feature>
<protein>
    <submittedName>
        <fullName evidence="5">Outer membrane protein (OmpH-like)</fullName>
    </submittedName>
</protein>
<feature type="signal peptide" evidence="4">
    <location>
        <begin position="1"/>
        <end position="26"/>
    </location>
</feature>
<evidence type="ECO:0000256" key="2">
    <source>
        <dbReference type="ARBA" id="ARBA00022729"/>
    </source>
</evidence>
<dbReference type="Pfam" id="PF03938">
    <property type="entry name" value="OmpH"/>
    <property type="match status" value="1"/>
</dbReference>
<dbReference type="Proteomes" id="UP000193900">
    <property type="component" value="Unassembled WGS sequence"/>
</dbReference>
<feature type="chain" id="PRO_5010985835" evidence="4">
    <location>
        <begin position="27"/>
        <end position="241"/>
    </location>
</feature>
<comment type="similarity">
    <text evidence="1">Belongs to the Skp family.</text>
</comment>
<feature type="region of interest" description="Disordered" evidence="3">
    <location>
        <begin position="184"/>
        <end position="241"/>
    </location>
</feature>
<keyword evidence="2 4" id="KW-0732">Signal</keyword>
<evidence type="ECO:0000256" key="1">
    <source>
        <dbReference type="ARBA" id="ARBA00009091"/>
    </source>
</evidence>
<name>A0A1Y5RE62_9RHOB</name>
<proteinExistence type="inferred from homology"/>
<evidence type="ECO:0000256" key="4">
    <source>
        <dbReference type="SAM" id="SignalP"/>
    </source>
</evidence>
<dbReference type="EMBL" id="FWFZ01000001">
    <property type="protein sequence ID" value="SLN15447.1"/>
    <property type="molecule type" value="Genomic_DNA"/>
</dbReference>